<dbReference type="AlphaFoldDB" id="D2U308"/>
<proteinExistence type="predicted"/>
<reference evidence="2 4" key="2">
    <citation type="submission" date="2019-03" db="EMBL/GenBank/DDBJ databases">
        <title>Long-read sequencing reveals hyperdense prophage content in a complex bacterial symbiont genome.</title>
        <authorList>
            <person name="Frost C.L."/>
            <person name="Siozios S."/>
            <person name="Nadal-Jimenez P."/>
            <person name="Brockhurst M.A."/>
            <person name="King K.C."/>
            <person name="Darby A.C."/>
            <person name="Hurst G.D.D."/>
        </authorList>
    </citation>
    <scope>NUCLEOTIDE SEQUENCE [LARGE SCALE GENOMIC DNA]</scope>
    <source>
        <strain evidence="2 4">FIN</strain>
    </source>
</reference>
<reference evidence="1" key="1">
    <citation type="journal article" date="2010" name="Insect Mol. Biol.">
        <title>The draft genome sequence of Arsenophonus nasoniae, son-killer bacterium of Nasonia vitripennis, reveals genes associated with virulence and symbiosis.</title>
        <authorList>
            <person name="Wilkes T."/>
            <person name="Darby A.C."/>
            <person name="Choi J."/>
            <person name="Colborne J.K."/>
            <person name="Werren J.H."/>
            <person name="Hurst G.D.D."/>
        </authorList>
    </citation>
    <scope>NUCLEOTIDE SEQUENCE</scope>
</reference>
<sequence>MTGPIHIGHNLEDHLEDILDMVNIGSSVQRKLKRVILTCYYLRTSLMTEKSTQYFLLPSLFSTAMVIHDNTLENLIEEAAMGAKTVE</sequence>
<evidence type="ECO:0000313" key="3">
    <source>
        <dbReference type="EMBL" id="WGL95287.1"/>
    </source>
</evidence>
<evidence type="ECO:0000313" key="2">
    <source>
        <dbReference type="EMBL" id="QBY42245.1"/>
    </source>
</evidence>
<dbReference type="RefSeq" id="WP_026821912.1">
    <property type="nucleotide sequence ID" value="NZ_CP123498.1"/>
</dbReference>
<dbReference type="EMBL" id="FN545254">
    <property type="protein sequence ID" value="CBA75578.1"/>
    <property type="molecule type" value="Genomic_DNA"/>
</dbReference>
<dbReference type="EMBL" id="CP123498">
    <property type="protein sequence ID" value="WGL95287.1"/>
    <property type="molecule type" value="Genomic_DNA"/>
</dbReference>
<evidence type="ECO:0000313" key="4">
    <source>
        <dbReference type="Proteomes" id="UP000295134"/>
    </source>
</evidence>
<dbReference type="EMBL" id="CP038613">
    <property type="protein sequence ID" value="QBY42245.1"/>
    <property type="molecule type" value="Genomic_DNA"/>
</dbReference>
<evidence type="ECO:0000313" key="1">
    <source>
        <dbReference type="EMBL" id="CBA75578.1"/>
    </source>
</evidence>
<organism evidence="1">
    <name type="scientific">Arsenophonus nasoniae</name>
    <name type="common">son-killer infecting Nasonia vitripennis</name>
    <dbReference type="NCBI Taxonomy" id="638"/>
    <lineage>
        <taxon>Bacteria</taxon>
        <taxon>Pseudomonadati</taxon>
        <taxon>Pseudomonadota</taxon>
        <taxon>Gammaproteobacteria</taxon>
        <taxon>Enterobacterales</taxon>
        <taxon>Morganellaceae</taxon>
        <taxon>Arsenophonus</taxon>
    </lineage>
</organism>
<reference evidence="3" key="3">
    <citation type="submission" date="2023-04" db="EMBL/GenBank/DDBJ databases">
        <title>Genome dynamics across the evolutionary transition to endosymbiosis.</title>
        <authorList>
            <person name="Siozios S."/>
            <person name="Nadal-Jimenez P."/>
            <person name="Azagi T."/>
            <person name="Sprong H."/>
            <person name="Frost C.L."/>
            <person name="Parratt S.R."/>
            <person name="Taylor G."/>
            <person name="Brettell L."/>
            <person name="Lew K.C."/>
            <person name="Croft L."/>
            <person name="King K.C."/>
            <person name="Brockhurst M.A."/>
            <person name="Hypsa V."/>
            <person name="Novakova E."/>
            <person name="Darby A.C."/>
            <person name="Hurst G.D.D."/>
        </authorList>
    </citation>
    <scope>NUCLEOTIDE SEQUENCE</scope>
    <source>
        <strain evidence="3">AIh</strain>
    </source>
</reference>
<dbReference type="Proteomes" id="UP000295134">
    <property type="component" value="Chromosome"/>
</dbReference>
<accession>D2U308</accession>
<dbReference type="Proteomes" id="UP001177597">
    <property type="component" value="Chromosome"/>
</dbReference>
<gene>
    <name evidence="1" type="ORF">ARN_29980</name>
    <name evidence="2" type="ORF">ArsFIN_07900</name>
    <name evidence="3" type="ORF">QE207_16815</name>
</gene>
<name>D2U308_9GAMM</name>
<dbReference type="KEGG" id="ans:ArsFIN_07900"/>
<protein>
    <submittedName>
        <fullName evidence="1">DNA-damage-inducible protein</fullName>
    </submittedName>
</protein>